<dbReference type="AlphaFoldDB" id="A0AAE6TMZ2"/>
<dbReference type="Proteomes" id="UP000325458">
    <property type="component" value="Chromosome"/>
</dbReference>
<evidence type="ECO:0000259" key="1">
    <source>
        <dbReference type="Pfam" id="PF19809"/>
    </source>
</evidence>
<dbReference type="EMBL" id="MIGA01000013">
    <property type="protein sequence ID" value="OSY46078.1"/>
    <property type="molecule type" value="Genomic_DNA"/>
</dbReference>
<dbReference type="RefSeq" id="WP_085924435.1">
    <property type="nucleotide sequence ID" value="NZ_BAABSS010000088.1"/>
</dbReference>
<proteinExistence type="predicted"/>
<dbReference type="Proteomes" id="UP000194225">
    <property type="component" value="Unassembled WGS sequence"/>
</dbReference>
<evidence type="ECO:0000313" key="5">
    <source>
        <dbReference type="Proteomes" id="UP000325458"/>
    </source>
</evidence>
<name>A0AAE6TMZ2_STRPT</name>
<dbReference type="EMBL" id="CP023691">
    <property type="protein sequence ID" value="QEV53237.1"/>
    <property type="molecule type" value="Genomic_DNA"/>
</dbReference>
<evidence type="ECO:0000313" key="2">
    <source>
        <dbReference type="EMBL" id="OSY46078.1"/>
    </source>
</evidence>
<keyword evidence="4" id="KW-1185">Reference proteome</keyword>
<feature type="domain" description="DUF6292" evidence="1">
    <location>
        <begin position="13"/>
        <end position="101"/>
    </location>
</feature>
<dbReference type="KEGG" id="spla:CP981_17565"/>
<sequence>MSEPTPYISHVPYIEAIANALDAAGLTVVDWNADDTDPRDAHLEFDRQITAPAYGDDTEVNLLWREDRGWMAGWGDDDSQGGLDWIVDLFCGVLPTPDEMVTEARTIVAKIPGPQGAPYGRYRDSGDDDGLDAQLATYHRTQTWPSPDQAYAAAPSINSESDWATRTANEWADEGLDREWYLRHAAVLDRIALGIAHLDNQPGAAHAAEEADAAAVMLLDLDQARRDYDPRAYVRQQYALWHAQQDTSPEPFHS</sequence>
<protein>
    <recommendedName>
        <fullName evidence="1">DUF6292 domain-containing protein</fullName>
    </recommendedName>
</protein>
<reference evidence="3 5" key="2">
    <citation type="submission" date="2017-09" db="EMBL/GenBank/DDBJ databases">
        <authorList>
            <person name="Lee N."/>
            <person name="Cho B.-K."/>
        </authorList>
    </citation>
    <scope>NUCLEOTIDE SEQUENCE [LARGE SCALE GENOMIC DNA]</scope>
    <source>
        <strain evidence="3 5">ATCC 23948</strain>
    </source>
</reference>
<reference evidence="2 4" key="1">
    <citation type="submission" date="2016-09" db="EMBL/GenBank/DDBJ databases">
        <title>Streptomyces platensis DSM40041, a candidate organism with high potential of specific P450 cytochromes.</title>
        <authorList>
            <person name="Grumaz C."/>
            <person name="Vainshtein Y."/>
            <person name="Kirstahler P."/>
            <person name="Sohn K."/>
        </authorList>
    </citation>
    <scope>NUCLEOTIDE SEQUENCE [LARGE SCALE GENOMIC DNA]</scope>
    <source>
        <strain evidence="2 4">DSM 40041</strain>
    </source>
</reference>
<gene>
    <name evidence="2" type="ORF">BG653_02578</name>
    <name evidence="3" type="ORF">CP981_17565</name>
</gene>
<organism evidence="3 5">
    <name type="scientific">Streptomyces platensis</name>
    <dbReference type="NCBI Taxonomy" id="58346"/>
    <lineage>
        <taxon>Bacteria</taxon>
        <taxon>Bacillati</taxon>
        <taxon>Actinomycetota</taxon>
        <taxon>Actinomycetes</taxon>
        <taxon>Kitasatosporales</taxon>
        <taxon>Streptomycetaceae</taxon>
        <taxon>Streptomyces</taxon>
    </lineage>
</organism>
<evidence type="ECO:0000313" key="3">
    <source>
        <dbReference type="EMBL" id="QEV53237.1"/>
    </source>
</evidence>
<dbReference type="Pfam" id="PF19809">
    <property type="entry name" value="DUF6292"/>
    <property type="match status" value="1"/>
</dbReference>
<dbReference type="GeneID" id="90925099"/>
<evidence type="ECO:0000313" key="4">
    <source>
        <dbReference type="Proteomes" id="UP000194225"/>
    </source>
</evidence>
<accession>A0AAE6TMZ2</accession>
<dbReference type="InterPro" id="IPR046259">
    <property type="entry name" value="DUF6292"/>
</dbReference>